<evidence type="ECO:0000256" key="1">
    <source>
        <dbReference type="SAM" id="SignalP"/>
    </source>
</evidence>
<comment type="caution">
    <text evidence="2">The sequence shown here is derived from an EMBL/GenBank/DDBJ whole genome shotgun (WGS) entry which is preliminary data.</text>
</comment>
<evidence type="ECO:0000313" key="2">
    <source>
        <dbReference type="EMBL" id="KAK0400817.1"/>
    </source>
</evidence>
<reference evidence="2" key="1">
    <citation type="submission" date="2023-06" db="EMBL/GenBank/DDBJ databases">
        <title>Genomic analysis of the entomopathogenic nematode Steinernema hermaphroditum.</title>
        <authorList>
            <person name="Schwarz E.M."/>
            <person name="Heppert J.K."/>
            <person name="Baniya A."/>
            <person name="Schwartz H.T."/>
            <person name="Tan C.-H."/>
            <person name="Antoshechkin I."/>
            <person name="Sternberg P.W."/>
            <person name="Goodrich-Blair H."/>
            <person name="Dillman A.R."/>
        </authorList>
    </citation>
    <scope>NUCLEOTIDE SEQUENCE</scope>
    <source>
        <strain evidence="2">PS9179</strain>
        <tissue evidence="2">Whole animal</tissue>
    </source>
</reference>
<sequence length="91" mass="9919">MKFIAVFFVLFFSAVIAQDSYTPGPYGYQWATPGSNGQWATPGWPAPGSNGQWATPGWNPYYTGGPYYGYYATSGYGGPYDFASSPSPFKK</sequence>
<keyword evidence="1" id="KW-0732">Signal</keyword>
<dbReference type="AlphaFoldDB" id="A0AA39LKM4"/>
<feature type="signal peptide" evidence="1">
    <location>
        <begin position="1"/>
        <end position="17"/>
    </location>
</feature>
<protein>
    <submittedName>
        <fullName evidence="2">Uncharacterized protein</fullName>
    </submittedName>
</protein>
<dbReference type="Proteomes" id="UP001175271">
    <property type="component" value="Unassembled WGS sequence"/>
</dbReference>
<organism evidence="2 3">
    <name type="scientific">Steinernema hermaphroditum</name>
    <dbReference type="NCBI Taxonomy" id="289476"/>
    <lineage>
        <taxon>Eukaryota</taxon>
        <taxon>Metazoa</taxon>
        <taxon>Ecdysozoa</taxon>
        <taxon>Nematoda</taxon>
        <taxon>Chromadorea</taxon>
        <taxon>Rhabditida</taxon>
        <taxon>Tylenchina</taxon>
        <taxon>Panagrolaimomorpha</taxon>
        <taxon>Strongyloidoidea</taxon>
        <taxon>Steinernematidae</taxon>
        <taxon>Steinernema</taxon>
    </lineage>
</organism>
<feature type="chain" id="PRO_5041238874" evidence="1">
    <location>
        <begin position="18"/>
        <end position="91"/>
    </location>
</feature>
<proteinExistence type="predicted"/>
<dbReference type="EMBL" id="JAUCMV010000004">
    <property type="protein sequence ID" value="KAK0400817.1"/>
    <property type="molecule type" value="Genomic_DNA"/>
</dbReference>
<keyword evidence="3" id="KW-1185">Reference proteome</keyword>
<accession>A0AA39LKM4</accession>
<evidence type="ECO:0000313" key="3">
    <source>
        <dbReference type="Proteomes" id="UP001175271"/>
    </source>
</evidence>
<gene>
    <name evidence="2" type="ORF">QR680_015468</name>
</gene>
<name>A0AA39LKM4_9BILA</name>